<keyword evidence="2" id="KW-0378">Hydrolase</keyword>
<evidence type="ECO:0000313" key="4">
    <source>
        <dbReference type="EMBL" id="CAH0024718.1"/>
    </source>
</evidence>
<dbReference type="GO" id="GO:0016787">
    <property type="term" value="F:hydrolase activity"/>
    <property type="evidence" value="ECO:0007669"/>
    <property type="project" value="UniProtKB-KW"/>
</dbReference>
<comment type="caution">
    <text evidence="4">The sequence shown here is derived from an EMBL/GenBank/DDBJ whole genome shotgun (WGS) entry which is preliminary data.</text>
</comment>
<evidence type="ECO:0000256" key="2">
    <source>
        <dbReference type="ARBA" id="ARBA00022801"/>
    </source>
</evidence>
<evidence type="ECO:0000259" key="3">
    <source>
        <dbReference type="Pfam" id="PF00561"/>
    </source>
</evidence>
<gene>
    <name evidence="4" type="ORF">CRHIZ90672A_00011902</name>
</gene>
<dbReference type="OrthoDB" id="5147477at2759"/>
<dbReference type="PANTHER" id="PTHR43248:SF25">
    <property type="entry name" value="AB HYDROLASE-1 DOMAIN-CONTAINING PROTEIN-RELATED"/>
    <property type="match status" value="1"/>
</dbReference>
<sequence>MRRGGRPLTRVRIHRDKFGFDISVIRLRGRHAGHGRNLLIHPGNPGDSGMGFMYKHGGHLSTIIGEGHHIVSFDTRGLNSSWPQVKCFQEDKGRKKSLDLWYKYIKSKEDARVLWQKARRFVKACETNMGQHGKYTNSLQIAADMEAIRKGLGQDTLNFWGLSYGGVLGHTYSVLFPDRVGRVILDGSLHPKEWFGFSAFGELGYRVTKCFESFIHRCHSNRARCPFEPLPDDDKALRAEALSFVEKIKTLKTPTVRLNSTHHGLIGRLDVWTKGIIPALGSPLKWHDLANRLASLMRGDPEEAFLAYGTYHEPPFNGPEMNDYYDLVVLNDAADGEWNSEEWNDDYRMSNIITSSFLDFHPTALIEFERFLQVTRWRNTLTNPVMWEDQPEEKPGNPILFISTGEPCVGGDPVFRRDGNEWLAIQDRAGHTSISMPSKCVALAIREFLDGRPPTSQGAFE</sequence>
<dbReference type="AlphaFoldDB" id="A0A9N9VN22"/>
<proteinExistence type="inferred from homology"/>
<dbReference type="InterPro" id="IPR051601">
    <property type="entry name" value="Serine_prot/Carboxylest_S33"/>
</dbReference>
<dbReference type="Proteomes" id="UP000696573">
    <property type="component" value="Unassembled WGS sequence"/>
</dbReference>
<feature type="domain" description="AB hydrolase-1" evidence="3">
    <location>
        <begin position="38"/>
        <end position="191"/>
    </location>
</feature>
<evidence type="ECO:0000256" key="1">
    <source>
        <dbReference type="ARBA" id="ARBA00010088"/>
    </source>
</evidence>
<keyword evidence="5" id="KW-1185">Reference proteome</keyword>
<comment type="similarity">
    <text evidence="1">Belongs to the peptidase S33 family.</text>
</comment>
<dbReference type="InterPro" id="IPR029058">
    <property type="entry name" value="AB_hydrolase_fold"/>
</dbReference>
<protein>
    <recommendedName>
        <fullName evidence="3">AB hydrolase-1 domain-containing protein</fullName>
    </recommendedName>
</protein>
<evidence type="ECO:0000313" key="5">
    <source>
        <dbReference type="Proteomes" id="UP000696573"/>
    </source>
</evidence>
<dbReference type="Pfam" id="PF00561">
    <property type="entry name" value="Abhydrolase_1"/>
    <property type="match status" value="1"/>
</dbReference>
<organism evidence="4 5">
    <name type="scientific">Clonostachys rhizophaga</name>
    <dbReference type="NCBI Taxonomy" id="160324"/>
    <lineage>
        <taxon>Eukaryota</taxon>
        <taxon>Fungi</taxon>
        <taxon>Dikarya</taxon>
        <taxon>Ascomycota</taxon>
        <taxon>Pezizomycotina</taxon>
        <taxon>Sordariomycetes</taxon>
        <taxon>Hypocreomycetidae</taxon>
        <taxon>Hypocreales</taxon>
        <taxon>Bionectriaceae</taxon>
        <taxon>Clonostachys</taxon>
    </lineage>
</organism>
<dbReference type="EMBL" id="CABFNQ020000700">
    <property type="protein sequence ID" value="CAH0024718.1"/>
    <property type="molecule type" value="Genomic_DNA"/>
</dbReference>
<reference evidence="4" key="1">
    <citation type="submission" date="2021-10" db="EMBL/GenBank/DDBJ databases">
        <authorList>
            <person name="Piombo E."/>
        </authorList>
    </citation>
    <scope>NUCLEOTIDE SEQUENCE</scope>
</reference>
<dbReference type="Gene3D" id="3.40.50.1820">
    <property type="entry name" value="alpha/beta hydrolase"/>
    <property type="match status" value="1"/>
</dbReference>
<name>A0A9N9VN22_9HYPO</name>
<accession>A0A9N9VN22</accession>
<dbReference type="PANTHER" id="PTHR43248">
    <property type="entry name" value="2-SUCCINYL-6-HYDROXY-2,4-CYCLOHEXADIENE-1-CARBOXYLATE SYNTHASE"/>
    <property type="match status" value="1"/>
</dbReference>
<dbReference type="SUPFAM" id="SSF53474">
    <property type="entry name" value="alpha/beta-Hydrolases"/>
    <property type="match status" value="1"/>
</dbReference>
<dbReference type="InterPro" id="IPR000073">
    <property type="entry name" value="AB_hydrolase_1"/>
</dbReference>